<dbReference type="OrthoDB" id="9798772at2"/>
<comment type="subcellular location">
    <subcellularLocation>
        <location evidence="3">Cytoplasm</location>
    </subcellularLocation>
</comment>
<keyword evidence="1 3" id="KW-0996">Nickel insertion</keyword>
<dbReference type="Pfam" id="PF01730">
    <property type="entry name" value="UreF"/>
    <property type="match status" value="1"/>
</dbReference>
<keyword evidence="2 3" id="KW-0143">Chaperone</keyword>
<dbReference type="InterPro" id="IPR002639">
    <property type="entry name" value="UreF"/>
</dbReference>
<reference evidence="4 5" key="1">
    <citation type="journal article" date="2018" name="Int. J. Syst. Evol. Microbiol.">
        <title>Pseudooceanicola lipolyticus sp. nov., a marine alphaproteobacterium, reclassification of Oceanicola flagellatus as Pseudooceanicola flagellatus comb. nov. and emended description of the genus Pseudooceanicola.</title>
        <authorList>
            <person name="Huang M.-M."/>
            <person name="Guo L.-L."/>
            <person name="Wu Y.-H."/>
            <person name="Lai Q.-L."/>
            <person name="Shao Z.-Z."/>
            <person name="Wang C.-S."/>
            <person name="Wu M."/>
            <person name="Xu X.-W."/>
        </authorList>
    </citation>
    <scope>NUCLEOTIDE SEQUENCE [LARGE SCALE GENOMIC DNA]</scope>
    <source>
        <strain evidence="4 5">157</strain>
    </source>
</reference>
<name>A0A2M8IY93_9RHOB</name>
<dbReference type="GO" id="GO:0005737">
    <property type="term" value="C:cytoplasm"/>
    <property type="evidence" value="ECO:0007669"/>
    <property type="project" value="UniProtKB-SubCell"/>
</dbReference>
<dbReference type="HAMAP" id="MF_01385">
    <property type="entry name" value="UreF"/>
    <property type="match status" value="1"/>
</dbReference>
<dbReference type="EMBL" id="PGTB01000088">
    <property type="protein sequence ID" value="PJE35503.1"/>
    <property type="molecule type" value="Genomic_DNA"/>
</dbReference>
<evidence type="ECO:0000313" key="5">
    <source>
        <dbReference type="Proteomes" id="UP000231553"/>
    </source>
</evidence>
<proteinExistence type="inferred from homology"/>
<evidence type="ECO:0000256" key="2">
    <source>
        <dbReference type="ARBA" id="ARBA00023186"/>
    </source>
</evidence>
<sequence>MPAPSLLTLAQWFSPAFPIGAFSFSHGLEAMVQSGAVTEAATFRGWIDTVLHHGAGRSDLILMAAAFRADSAAALQEVDAEAQALAASAERLTETEEQGRSFVRTINQVWDTDLPPLCYPVAIGAAARACDLPLAPVAQMYLHALVSNLTSAAIRLVPLGQTEGQAIIRALAPLCETLSHSALEQPLDAIGNCAFLADIASMQHETQYSRMFRS</sequence>
<dbReference type="GO" id="GO:0016151">
    <property type="term" value="F:nickel cation binding"/>
    <property type="evidence" value="ECO:0007669"/>
    <property type="project" value="UniProtKB-UniRule"/>
</dbReference>
<dbReference type="PANTHER" id="PTHR33620:SF1">
    <property type="entry name" value="UREASE ACCESSORY PROTEIN F"/>
    <property type="match status" value="1"/>
</dbReference>
<evidence type="ECO:0000313" key="4">
    <source>
        <dbReference type="EMBL" id="PJE35503.1"/>
    </source>
</evidence>
<keyword evidence="5" id="KW-1185">Reference proteome</keyword>
<dbReference type="PANTHER" id="PTHR33620">
    <property type="entry name" value="UREASE ACCESSORY PROTEIN F"/>
    <property type="match status" value="1"/>
</dbReference>
<keyword evidence="3" id="KW-0963">Cytoplasm</keyword>
<gene>
    <name evidence="3" type="primary">ureF</name>
    <name evidence="4" type="ORF">CVM52_16880</name>
</gene>
<organism evidence="4 5">
    <name type="scientific">Pseudooceanicola lipolyticus</name>
    <dbReference type="NCBI Taxonomy" id="2029104"/>
    <lineage>
        <taxon>Bacteria</taxon>
        <taxon>Pseudomonadati</taxon>
        <taxon>Pseudomonadota</taxon>
        <taxon>Alphaproteobacteria</taxon>
        <taxon>Rhodobacterales</taxon>
        <taxon>Paracoccaceae</taxon>
        <taxon>Pseudooceanicola</taxon>
    </lineage>
</organism>
<comment type="caution">
    <text evidence="4">The sequence shown here is derived from an EMBL/GenBank/DDBJ whole genome shotgun (WGS) entry which is preliminary data.</text>
</comment>
<comment type="similarity">
    <text evidence="3">Belongs to the UreF family.</text>
</comment>
<dbReference type="Proteomes" id="UP000231553">
    <property type="component" value="Unassembled WGS sequence"/>
</dbReference>
<dbReference type="InterPro" id="IPR038277">
    <property type="entry name" value="UreF_sf"/>
</dbReference>
<comment type="function">
    <text evidence="3">Required for maturation of urease via the functional incorporation of the urease nickel metallocenter.</text>
</comment>
<comment type="subunit">
    <text evidence="3">UreD, UreF and UreG form a complex that acts as a GTP-hydrolysis-dependent molecular chaperone, activating the urease apoprotein by helping to assemble the nickel containing metallocenter of UreC. The UreE protein probably delivers the nickel.</text>
</comment>
<evidence type="ECO:0000256" key="3">
    <source>
        <dbReference type="HAMAP-Rule" id="MF_01385"/>
    </source>
</evidence>
<evidence type="ECO:0000256" key="1">
    <source>
        <dbReference type="ARBA" id="ARBA00022988"/>
    </source>
</evidence>
<protein>
    <recommendedName>
        <fullName evidence="3">Urease accessory protein UreF</fullName>
    </recommendedName>
</protein>
<accession>A0A2M8IY93</accession>
<dbReference type="Gene3D" id="1.10.4190.10">
    <property type="entry name" value="Urease accessory protein UreF"/>
    <property type="match status" value="1"/>
</dbReference>
<dbReference type="AlphaFoldDB" id="A0A2M8IY93"/>
<dbReference type="PIRSF" id="PIRSF009467">
    <property type="entry name" value="Ureas_acces_UreF"/>
    <property type="match status" value="1"/>
</dbReference>